<dbReference type="PANTHER" id="PTHR43638">
    <property type="entry name" value="OXIDOREDUCTASE, ALDO/KETO REDUCTASE FAMILY PROTEIN"/>
    <property type="match status" value="1"/>
</dbReference>
<evidence type="ECO:0000256" key="2">
    <source>
        <dbReference type="PIRSR" id="PIRSR000097-2"/>
    </source>
</evidence>
<sequence length="283" mass="31254">MKTVTINQQTLPAVGIGTWHLGDSQTTRSDEIKAMQAAINAGATAIDTAEMYGNGRSEKLVGEAIRPFKRQQLFLIDKVLPSNASHAQLENSLDRSLQLVGTDYFDLYLLHWRSATIPLAETVNELAAMQKKGKIRSWGVSNFDTADMKELWQLPNGANCVANEGLYNLDERGIEYDLLPWQEDHQVPLIAYSPLAEADTISGTLIHNHLLQELAANHHATVYQIMLAWTIRNGHVLTIPKASKPAHALDNVAAGEIAFTNDELEALAKEFPKPKSKQPLAII</sequence>
<evidence type="ECO:0000256" key="3">
    <source>
        <dbReference type="PIRSR" id="PIRSR000097-3"/>
    </source>
</evidence>
<dbReference type="InterPro" id="IPR036812">
    <property type="entry name" value="NAD(P)_OxRdtase_dom_sf"/>
</dbReference>
<dbReference type="InterPro" id="IPR023210">
    <property type="entry name" value="NADP_OxRdtase_dom"/>
</dbReference>
<gene>
    <name evidence="5" type="ORF">H9856_05760</name>
</gene>
<reference evidence="5" key="1">
    <citation type="journal article" date="2021" name="PeerJ">
        <title>Extensive microbial diversity within the chicken gut microbiome revealed by metagenomics and culture.</title>
        <authorList>
            <person name="Gilroy R."/>
            <person name="Ravi A."/>
            <person name="Getino M."/>
            <person name="Pursley I."/>
            <person name="Horton D.L."/>
            <person name="Alikhan N.F."/>
            <person name="Baker D."/>
            <person name="Gharbi K."/>
            <person name="Hall N."/>
            <person name="Watson M."/>
            <person name="Adriaenssens E.M."/>
            <person name="Foster-Nyarko E."/>
            <person name="Jarju S."/>
            <person name="Secka A."/>
            <person name="Antonio M."/>
            <person name="Oren A."/>
            <person name="Chaudhuri R.R."/>
            <person name="La Ragione R."/>
            <person name="Hildebrand F."/>
            <person name="Pallen M.J."/>
        </authorList>
    </citation>
    <scope>NUCLEOTIDE SEQUENCE</scope>
    <source>
        <strain evidence="5">ChiSxjej3B15-572</strain>
    </source>
</reference>
<feature type="domain" description="NADP-dependent oxidoreductase" evidence="4">
    <location>
        <begin position="14"/>
        <end position="268"/>
    </location>
</feature>
<feature type="binding site" evidence="2">
    <location>
        <position position="111"/>
    </location>
    <ligand>
        <name>substrate</name>
    </ligand>
</feature>
<dbReference type="Pfam" id="PF00248">
    <property type="entry name" value="Aldo_ket_red"/>
    <property type="match status" value="1"/>
</dbReference>
<feature type="site" description="Lowers pKa of active site Tyr" evidence="3">
    <location>
        <position position="78"/>
    </location>
</feature>
<dbReference type="PIRSF" id="PIRSF000097">
    <property type="entry name" value="AKR"/>
    <property type="match status" value="1"/>
</dbReference>
<dbReference type="Proteomes" id="UP000824231">
    <property type="component" value="Unassembled WGS sequence"/>
</dbReference>
<dbReference type="CDD" id="cd19138">
    <property type="entry name" value="AKR_YeaE"/>
    <property type="match status" value="1"/>
</dbReference>
<dbReference type="SUPFAM" id="SSF51430">
    <property type="entry name" value="NAD(P)-linked oxidoreductase"/>
    <property type="match status" value="1"/>
</dbReference>
<evidence type="ECO:0000313" key="6">
    <source>
        <dbReference type="Proteomes" id="UP000824231"/>
    </source>
</evidence>
<evidence type="ECO:0000259" key="4">
    <source>
        <dbReference type="Pfam" id="PF00248"/>
    </source>
</evidence>
<dbReference type="PRINTS" id="PR00069">
    <property type="entry name" value="ALDKETRDTASE"/>
</dbReference>
<dbReference type="Gene3D" id="3.20.20.100">
    <property type="entry name" value="NADP-dependent oxidoreductase domain"/>
    <property type="match status" value="1"/>
</dbReference>
<comment type="caution">
    <text evidence="5">The sequence shown here is derived from an EMBL/GenBank/DDBJ whole genome shotgun (WGS) entry which is preliminary data.</text>
</comment>
<proteinExistence type="predicted"/>
<reference evidence="5" key="2">
    <citation type="submission" date="2021-04" db="EMBL/GenBank/DDBJ databases">
        <authorList>
            <person name="Gilroy R."/>
        </authorList>
    </citation>
    <scope>NUCLEOTIDE SEQUENCE</scope>
    <source>
        <strain evidence="5">ChiSxjej3B15-572</strain>
    </source>
</reference>
<evidence type="ECO:0000313" key="5">
    <source>
        <dbReference type="EMBL" id="HIX35878.1"/>
    </source>
</evidence>
<organism evidence="5 6">
    <name type="scientific">Candidatus Limosilactobacillus merdigallinarum</name>
    <dbReference type="NCBI Taxonomy" id="2838652"/>
    <lineage>
        <taxon>Bacteria</taxon>
        <taxon>Bacillati</taxon>
        <taxon>Bacillota</taxon>
        <taxon>Bacilli</taxon>
        <taxon>Lactobacillales</taxon>
        <taxon>Lactobacillaceae</taxon>
        <taxon>Limosilactobacillus</taxon>
    </lineage>
</organism>
<name>A0A9D1VJ89_9LACO</name>
<dbReference type="PANTHER" id="PTHR43638:SF3">
    <property type="entry name" value="ALDEHYDE REDUCTASE"/>
    <property type="match status" value="1"/>
</dbReference>
<dbReference type="GO" id="GO:0016491">
    <property type="term" value="F:oxidoreductase activity"/>
    <property type="evidence" value="ECO:0007669"/>
    <property type="project" value="InterPro"/>
</dbReference>
<evidence type="ECO:0000256" key="1">
    <source>
        <dbReference type="PIRSR" id="PIRSR000097-1"/>
    </source>
</evidence>
<feature type="active site" description="Proton donor" evidence="1">
    <location>
        <position position="52"/>
    </location>
</feature>
<dbReference type="EMBL" id="DXFH01000024">
    <property type="protein sequence ID" value="HIX35878.1"/>
    <property type="molecule type" value="Genomic_DNA"/>
</dbReference>
<dbReference type="AlphaFoldDB" id="A0A9D1VJ89"/>
<dbReference type="InterPro" id="IPR020471">
    <property type="entry name" value="AKR"/>
</dbReference>
<accession>A0A9D1VJ89</accession>
<protein>
    <submittedName>
        <fullName evidence="5">Aldo/keto reductase</fullName>
    </submittedName>
</protein>